<dbReference type="CDD" id="cd04186">
    <property type="entry name" value="GT_2_like_c"/>
    <property type="match status" value="1"/>
</dbReference>
<name>S0G0R9_9BACT</name>
<gene>
    <name evidence="3" type="ORF">Dpo_2c02040</name>
</gene>
<dbReference type="PATRIC" id="fig|1286635.3.peg.1180"/>
<dbReference type="Gene3D" id="3.90.550.10">
    <property type="entry name" value="Spore Coat Polysaccharide Biosynthesis Protein SpsA, Chain A"/>
    <property type="match status" value="1"/>
</dbReference>
<proteinExistence type="predicted"/>
<comment type="caution">
    <text evidence="3">The sequence shown here is derived from an EMBL/GenBank/DDBJ whole genome shotgun (WGS) entry which is preliminary data.</text>
</comment>
<organism evidence="3 4">
    <name type="scientific">Desulfotignum phosphitoxidans DSM 13687</name>
    <dbReference type="NCBI Taxonomy" id="1286635"/>
    <lineage>
        <taxon>Bacteria</taxon>
        <taxon>Pseudomonadati</taxon>
        <taxon>Thermodesulfobacteriota</taxon>
        <taxon>Desulfobacteria</taxon>
        <taxon>Desulfobacterales</taxon>
        <taxon>Desulfobacteraceae</taxon>
        <taxon>Desulfotignum</taxon>
    </lineage>
</organism>
<evidence type="ECO:0000259" key="2">
    <source>
        <dbReference type="Pfam" id="PF00535"/>
    </source>
</evidence>
<dbReference type="Pfam" id="PF00535">
    <property type="entry name" value="Glycos_transf_2"/>
    <property type="match status" value="1"/>
</dbReference>
<keyword evidence="1" id="KW-0812">Transmembrane</keyword>
<evidence type="ECO:0000313" key="4">
    <source>
        <dbReference type="Proteomes" id="UP000014216"/>
    </source>
</evidence>
<dbReference type="InterPro" id="IPR001173">
    <property type="entry name" value="Glyco_trans_2-like"/>
</dbReference>
<dbReference type="SUPFAM" id="SSF53448">
    <property type="entry name" value="Nucleotide-diphospho-sugar transferases"/>
    <property type="match status" value="1"/>
</dbReference>
<reference evidence="3 4" key="1">
    <citation type="journal article" date="2013" name="Genome Announc.">
        <title>Draft Genome Sequence of Desulfotignum phosphitoxidans DSM 13687 Strain FiPS-3.</title>
        <authorList>
            <person name="Poehlein A."/>
            <person name="Daniel R."/>
            <person name="Simeonova D.D."/>
        </authorList>
    </citation>
    <scope>NUCLEOTIDE SEQUENCE [LARGE SCALE GENOMIC DNA]</scope>
    <source>
        <strain evidence="3 4">DSM 13687</strain>
    </source>
</reference>
<keyword evidence="3" id="KW-0808">Transferase</keyword>
<dbReference type="RefSeq" id="WP_006964777.1">
    <property type="nucleotide sequence ID" value="NZ_APJX01000002.1"/>
</dbReference>
<keyword evidence="1" id="KW-0472">Membrane</keyword>
<dbReference type="GO" id="GO:0016740">
    <property type="term" value="F:transferase activity"/>
    <property type="evidence" value="ECO:0007669"/>
    <property type="project" value="UniProtKB-KW"/>
</dbReference>
<dbReference type="InterPro" id="IPR029044">
    <property type="entry name" value="Nucleotide-diphossugar_trans"/>
</dbReference>
<dbReference type="OrthoDB" id="9771846at2"/>
<dbReference type="Proteomes" id="UP000014216">
    <property type="component" value="Unassembled WGS sequence"/>
</dbReference>
<dbReference type="PANTHER" id="PTHR43179:SF7">
    <property type="entry name" value="RHAMNOSYLTRANSFERASE WBBL"/>
    <property type="match status" value="1"/>
</dbReference>
<feature type="domain" description="Glycosyltransferase 2-like" evidence="2">
    <location>
        <begin position="10"/>
        <end position="137"/>
    </location>
</feature>
<dbReference type="PANTHER" id="PTHR43179">
    <property type="entry name" value="RHAMNOSYLTRANSFERASE WBBL"/>
    <property type="match status" value="1"/>
</dbReference>
<keyword evidence="4" id="KW-1185">Reference proteome</keyword>
<protein>
    <submittedName>
        <fullName evidence="3">Glycosyl transferase, group 2 family protein</fullName>
    </submittedName>
</protein>
<dbReference type="AlphaFoldDB" id="S0G0R9"/>
<sequence length="302" mass="33796">MNKLDPASCSVLIVNFNGGEMVVGCVKAALTSLTRVEVLMWDNASSDGSPDLLAEIFAGESRFSLFRSQQNIGFAAGVNRLISHASGKTVLLLNPDCLLSPDTIARVWDVLEKNPEAGMAGCLICNPDGSEQAGCRRQVPTPWRSLVQVLHLNQVFTGHSRFQGLSCNTTPLPDHPVEVEAISGAFMLVTQAALQDVGLLDEQYFMHCEDLDWCMRFRQNGWRILFVPDASAIHHQGYCSISQPIAVERYKHKGMLRFYKKFFRHQYPGVLMWLVQGSVWTRFGLLALYHWVGSKKERSRHA</sequence>
<evidence type="ECO:0000313" key="3">
    <source>
        <dbReference type="EMBL" id="EMS80515.1"/>
    </source>
</evidence>
<dbReference type="EMBL" id="APJX01000002">
    <property type="protein sequence ID" value="EMS80515.1"/>
    <property type="molecule type" value="Genomic_DNA"/>
</dbReference>
<evidence type="ECO:0000256" key="1">
    <source>
        <dbReference type="SAM" id="Phobius"/>
    </source>
</evidence>
<feature type="transmembrane region" description="Helical" evidence="1">
    <location>
        <begin position="270"/>
        <end position="292"/>
    </location>
</feature>
<keyword evidence="1" id="KW-1133">Transmembrane helix</keyword>
<accession>S0G0R9</accession>